<comment type="catalytic activity">
    <reaction evidence="7">
        <text>L-threonyl-[protein] + ATP = O-phospho-L-threonyl-[protein] + ADP + H(+)</text>
        <dbReference type="Rhea" id="RHEA:46608"/>
        <dbReference type="Rhea" id="RHEA-COMP:11060"/>
        <dbReference type="Rhea" id="RHEA-COMP:11605"/>
        <dbReference type="ChEBI" id="CHEBI:15378"/>
        <dbReference type="ChEBI" id="CHEBI:30013"/>
        <dbReference type="ChEBI" id="CHEBI:30616"/>
        <dbReference type="ChEBI" id="CHEBI:61977"/>
        <dbReference type="ChEBI" id="CHEBI:456216"/>
        <dbReference type="EC" id="2.7.11.1"/>
    </reaction>
</comment>
<evidence type="ECO:0000259" key="9">
    <source>
        <dbReference type="PROSITE" id="PS50011"/>
    </source>
</evidence>
<dbReference type="PANTHER" id="PTHR43671">
    <property type="entry name" value="SERINE/THREONINE-PROTEIN KINASE NEK"/>
    <property type="match status" value="1"/>
</dbReference>
<dbReference type="InterPro" id="IPR050660">
    <property type="entry name" value="NEK_Ser/Thr_kinase"/>
</dbReference>
<dbReference type="Pfam" id="PF07525">
    <property type="entry name" value="SOCS_box"/>
    <property type="match status" value="1"/>
</dbReference>
<keyword evidence="2" id="KW-0723">Serine/threonine-protein kinase</keyword>
<keyword evidence="3 11" id="KW-0808">Transferase</keyword>
<dbReference type="GO" id="GO:0035556">
    <property type="term" value="P:intracellular signal transduction"/>
    <property type="evidence" value="ECO:0007669"/>
    <property type="project" value="InterPro"/>
</dbReference>
<evidence type="ECO:0000256" key="6">
    <source>
        <dbReference type="ARBA" id="ARBA00022840"/>
    </source>
</evidence>
<keyword evidence="12" id="KW-1185">Reference proteome</keyword>
<accession>A0A9W9ZLK6</accession>
<dbReference type="Pfam" id="PF00069">
    <property type="entry name" value="Pkinase"/>
    <property type="match status" value="1"/>
</dbReference>
<dbReference type="SMART" id="SM00969">
    <property type="entry name" value="SOCS_box"/>
    <property type="match status" value="1"/>
</dbReference>
<dbReference type="PROSITE" id="PS50011">
    <property type="entry name" value="PROTEIN_KINASE_DOM"/>
    <property type="match status" value="1"/>
</dbReference>
<dbReference type="Proteomes" id="UP001163046">
    <property type="component" value="Unassembled WGS sequence"/>
</dbReference>
<keyword evidence="6" id="KW-0067">ATP-binding</keyword>
<feature type="domain" description="Protein kinase" evidence="9">
    <location>
        <begin position="108"/>
        <end position="370"/>
    </location>
</feature>
<feature type="domain" description="SOCS box" evidence="10">
    <location>
        <begin position="49"/>
        <end position="97"/>
    </location>
</feature>
<keyword evidence="5 11" id="KW-0418">Kinase</keyword>
<keyword evidence="4" id="KW-0547">Nucleotide-binding</keyword>
<dbReference type="GO" id="GO:0004674">
    <property type="term" value="F:protein serine/threonine kinase activity"/>
    <property type="evidence" value="ECO:0007669"/>
    <property type="project" value="UniProtKB-KW"/>
</dbReference>
<reference evidence="11" key="1">
    <citation type="submission" date="2023-01" db="EMBL/GenBank/DDBJ databases">
        <title>Genome assembly of the deep-sea coral Lophelia pertusa.</title>
        <authorList>
            <person name="Herrera S."/>
            <person name="Cordes E."/>
        </authorList>
    </citation>
    <scope>NUCLEOTIDE SEQUENCE</scope>
    <source>
        <strain evidence="11">USNM1676648</strain>
        <tissue evidence="11">Polyp</tissue>
    </source>
</reference>
<dbReference type="PANTHER" id="PTHR43671:SF98">
    <property type="entry name" value="SERINE_THREONINE-PROTEIN KINASE NEK11"/>
    <property type="match status" value="1"/>
</dbReference>
<dbReference type="PROSITE" id="PS50225">
    <property type="entry name" value="SOCS"/>
    <property type="match status" value="1"/>
</dbReference>
<evidence type="ECO:0000256" key="1">
    <source>
        <dbReference type="ARBA" id="ARBA00012513"/>
    </source>
</evidence>
<dbReference type="InterPro" id="IPR011009">
    <property type="entry name" value="Kinase-like_dom_sf"/>
</dbReference>
<dbReference type="SUPFAM" id="SSF56112">
    <property type="entry name" value="Protein kinase-like (PK-like)"/>
    <property type="match status" value="1"/>
</dbReference>
<dbReference type="EMBL" id="MU825892">
    <property type="protein sequence ID" value="KAJ7383956.1"/>
    <property type="molecule type" value="Genomic_DNA"/>
</dbReference>
<dbReference type="InterPro" id="IPR001496">
    <property type="entry name" value="SOCS_box"/>
</dbReference>
<dbReference type="SUPFAM" id="SSF158235">
    <property type="entry name" value="SOCS box-like"/>
    <property type="match status" value="1"/>
</dbReference>
<proteinExistence type="predicted"/>
<evidence type="ECO:0000256" key="8">
    <source>
        <dbReference type="ARBA" id="ARBA00048679"/>
    </source>
</evidence>
<evidence type="ECO:0000259" key="10">
    <source>
        <dbReference type="PROSITE" id="PS50225"/>
    </source>
</evidence>
<dbReference type="EC" id="2.7.11.1" evidence="1"/>
<dbReference type="OrthoDB" id="10252634at2759"/>
<dbReference type="GO" id="GO:0005524">
    <property type="term" value="F:ATP binding"/>
    <property type="evidence" value="ECO:0007669"/>
    <property type="project" value="UniProtKB-KW"/>
</dbReference>
<evidence type="ECO:0000256" key="5">
    <source>
        <dbReference type="ARBA" id="ARBA00022777"/>
    </source>
</evidence>
<dbReference type="AlphaFoldDB" id="A0A9W9ZLK6"/>
<dbReference type="SMART" id="SM00220">
    <property type="entry name" value="S_TKc"/>
    <property type="match status" value="1"/>
</dbReference>
<evidence type="ECO:0000256" key="7">
    <source>
        <dbReference type="ARBA" id="ARBA00047899"/>
    </source>
</evidence>
<protein>
    <recommendedName>
        <fullName evidence="1">non-specific serine/threonine protein kinase</fullName>
        <ecNumber evidence="1">2.7.11.1</ecNumber>
    </recommendedName>
</protein>
<dbReference type="InterPro" id="IPR036036">
    <property type="entry name" value="SOCS_box-like_dom_sf"/>
</dbReference>
<gene>
    <name evidence="11" type="primary">NEK6_2</name>
    <name evidence="11" type="ORF">OS493_024645</name>
</gene>
<name>A0A9W9ZLK6_9CNID</name>
<comment type="catalytic activity">
    <reaction evidence="8">
        <text>L-seryl-[protein] + ATP = O-phospho-L-seryl-[protein] + ADP + H(+)</text>
        <dbReference type="Rhea" id="RHEA:17989"/>
        <dbReference type="Rhea" id="RHEA-COMP:9863"/>
        <dbReference type="Rhea" id="RHEA-COMP:11604"/>
        <dbReference type="ChEBI" id="CHEBI:15378"/>
        <dbReference type="ChEBI" id="CHEBI:29999"/>
        <dbReference type="ChEBI" id="CHEBI:30616"/>
        <dbReference type="ChEBI" id="CHEBI:83421"/>
        <dbReference type="ChEBI" id="CHEBI:456216"/>
        <dbReference type="EC" id="2.7.11.1"/>
    </reaction>
</comment>
<evidence type="ECO:0000313" key="11">
    <source>
        <dbReference type="EMBL" id="KAJ7383956.1"/>
    </source>
</evidence>
<comment type="caution">
    <text evidence="11">The sequence shown here is derived from an EMBL/GenBank/DDBJ whole genome shotgun (WGS) entry which is preliminary data.</text>
</comment>
<organism evidence="11 12">
    <name type="scientific">Desmophyllum pertusum</name>
    <dbReference type="NCBI Taxonomy" id="174260"/>
    <lineage>
        <taxon>Eukaryota</taxon>
        <taxon>Metazoa</taxon>
        <taxon>Cnidaria</taxon>
        <taxon>Anthozoa</taxon>
        <taxon>Hexacorallia</taxon>
        <taxon>Scleractinia</taxon>
        <taxon>Caryophylliina</taxon>
        <taxon>Caryophylliidae</taxon>
        <taxon>Desmophyllum</taxon>
    </lineage>
</organism>
<dbReference type="Gene3D" id="1.10.510.10">
    <property type="entry name" value="Transferase(Phosphotransferase) domain 1"/>
    <property type="match status" value="1"/>
</dbReference>
<evidence type="ECO:0000256" key="2">
    <source>
        <dbReference type="ARBA" id="ARBA00022527"/>
    </source>
</evidence>
<dbReference type="InterPro" id="IPR000719">
    <property type="entry name" value="Prot_kinase_dom"/>
</dbReference>
<evidence type="ECO:0000256" key="3">
    <source>
        <dbReference type="ARBA" id="ARBA00022679"/>
    </source>
</evidence>
<evidence type="ECO:0000313" key="12">
    <source>
        <dbReference type="Proteomes" id="UP001163046"/>
    </source>
</evidence>
<sequence>MFKTGHSVMPNGELKAAHPEAIIRSEVHRHIIELSMSSVITEAELQWKRRKVCKPKPKLTPSLRKLCRAVIIKNTGLQRLRMARKDLPLPRKLIDFLTSDFSFREFEVQSLNLSRDMRVHCIYPTRSLLDDSKVLLKCINAKAFNSTSTSRLLEKWAEISHKNIMRVLLWFRDQETVGVVLEPFPKSLYELVHEYRNVGVKFSEWLLWKILHQICDALWYLQRRQIVHTEVQSKTLSLSSTGDILLHNLLIYTPSETELNVCVDADSFYGVYVAPERIRGQRYSTKQDSWSLGCVAYELVFLEPAFRLHPGENIFESLNDIVNGVPPARLTEADNLYSQVGCLIVSCLIPEPRLRPAIEDLFYFTKKRMLSTRPR</sequence>
<evidence type="ECO:0000256" key="4">
    <source>
        <dbReference type="ARBA" id="ARBA00022741"/>
    </source>
</evidence>